<evidence type="ECO:0000256" key="2">
    <source>
        <dbReference type="ARBA" id="ARBA00022448"/>
    </source>
</evidence>
<accession>A0ABV0KG94</accession>
<evidence type="ECO:0000256" key="7">
    <source>
        <dbReference type="RuleBase" id="RU363032"/>
    </source>
</evidence>
<keyword evidence="2 7" id="KW-0813">Transport</keyword>
<feature type="transmembrane region" description="Helical" evidence="7">
    <location>
        <begin position="250"/>
        <end position="269"/>
    </location>
</feature>
<dbReference type="SUPFAM" id="SSF161098">
    <property type="entry name" value="MetI-like"/>
    <property type="match status" value="2"/>
</dbReference>
<name>A0ABV0KG94_9CYAN</name>
<proteinExistence type="inferred from homology"/>
<dbReference type="CDD" id="cd06261">
    <property type="entry name" value="TM_PBP2"/>
    <property type="match status" value="2"/>
</dbReference>
<evidence type="ECO:0000256" key="5">
    <source>
        <dbReference type="ARBA" id="ARBA00022989"/>
    </source>
</evidence>
<evidence type="ECO:0000313" key="10">
    <source>
        <dbReference type="Proteomes" id="UP001476950"/>
    </source>
</evidence>
<feature type="transmembrane region" description="Helical" evidence="7">
    <location>
        <begin position="500"/>
        <end position="517"/>
    </location>
</feature>
<reference evidence="9 10" key="1">
    <citation type="submission" date="2022-04" db="EMBL/GenBank/DDBJ databases">
        <title>Positive selection, recombination, and allopatry shape intraspecific diversity of widespread and dominant cyanobacteria.</title>
        <authorList>
            <person name="Wei J."/>
            <person name="Shu W."/>
            <person name="Hu C."/>
        </authorList>
    </citation>
    <scope>NUCLEOTIDE SEQUENCE [LARGE SCALE GENOMIC DNA]</scope>
    <source>
        <strain evidence="9 10">AS-A4</strain>
    </source>
</reference>
<dbReference type="Gene3D" id="1.10.3720.10">
    <property type="entry name" value="MetI-like"/>
    <property type="match status" value="2"/>
</dbReference>
<dbReference type="PROSITE" id="PS50928">
    <property type="entry name" value="ABC_TM1"/>
    <property type="match status" value="2"/>
</dbReference>
<comment type="similarity">
    <text evidence="7">Belongs to the binding-protein-dependent transport system permease family.</text>
</comment>
<dbReference type="InterPro" id="IPR035906">
    <property type="entry name" value="MetI-like_sf"/>
</dbReference>
<feature type="transmembrane region" description="Helical" evidence="7">
    <location>
        <begin position="155"/>
        <end position="175"/>
    </location>
</feature>
<dbReference type="InterPro" id="IPR000515">
    <property type="entry name" value="MetI-like"/>
</dbReference>
<dbReference type="PANTHER" id="PTHR30183:SF2">
    <property type="entry name" value="IRON UTILIZATION PROTEIN"/>
    <property type="match status" value="1"/>
</dbReference>
<dbReference type="PANTHER" id="PTHR30183">
    <property type="entry name" value="MOLYBDENUM TRANSPORT SYSTEM PERMEASE PROTEIN MODB"/>
    <property type="match status" value="1"/>
</dbReference>
<feature type="transmembrane region" description="Helical" evidence="7">
    <location>
        <begin position="102"/>
        <end position="119"/>
    </location>
</feature>
<evidence type="ECO:0000313" key="9">
    <source>
        <dbReference type="EMBL" id="MEP1058268.1"/>
    </source>
</evidence>
<feature type="domain" description="ABC transmembrane type-1" evidence="8">
    <location>
        <begin position="364"/>
        <end position="568"/>
    </location>
</feature>
<feature type="domain" description="ABC transmembrane type-1" evidence="8">
    <location>
        <begin position="63"/>
        <end position="268"/>
    </location>
</feature>
<keyword evidence="5 7" id="KW-1133">Transmembrane helix</keyword>
<feature type="transmembrane region" description="Helical" evidence="7">
    <location>
        <begin position="300"/>
        <end position="322"/>
    </location>
</feature>
<dbReference type="EMBL" id="JAMPLM010000004">
    <property type="protein sequence ID" value="MEP1058268.1"/>
    <property type="molecule type" value="Genomic_DNA"/>
</dbReference>
<evidence type="ECO:0000256" key="4">
    <source>
        <dbReference type="ARBA" id="ARBA00022692"/>
    </source>
</evidence>
<comment type="caution">
    <text evidence="9">The sequence shown here is derived from an EMBL/GenBank/DDBJ whole genome shotgun (WGS) entry which is preliminary data.</text>
</comment>
<feature type="transmembrane region" description="Helical" evidence="7">
    <location>
        <begin position="401"/>
        <end position="422"/>
    </location>
</feature>
<evidence type="ECO:0000256" key="3">
    <source>
        <dbReference type="ARBA" id="ARBA00022475"/>
    </source>
</evidence>
<feature type="transmembrane region" description="Helical" evidence="7">
    <location>
        <begin position="196"/>
        <end position="218"/>
    </location>
</feature>
<feature type="transmembrane region" description="Helical" evidence="7">
    <location>
        <begin position="368"/>
        <end position="389"/>
    </location>
</feature>
<gene>
    <name evidence="9" type="ORF">NDI38_07420</name>
</gene>
<evidence type="ECO:0000256" key="1">
    <source>
        <dbReference type="ARBA" id="ARBA00004651"/>
    </source>
</evidence>
<dbReference type="Proteomes" id="UP001476950">
    <property type="component" value="Unassembled WGS sequence"/>
</dbReference>
<evidence type="ECO:0000256" key="6">
    <source>
        <dbReference type="ARBA" id="ARBA00023136"/>
    </source>
</evidence>
<dbReference type="Pfam" id="PF00528">
    <property type="entry name" value="BPD_transp_1"/>
    <property type="match status" value="2"/>
</dbReference>
<feature type="transmembrane region" description="Helical" evidence="7">
    <location>
        <begin position="67"/>
        <end position="90"/>
    </location>
</feature>
<feature type="transmembrane region" description="Helical" evidence="7">
    <location>
        <begin position="550"/>
        <end position="570"/>
    </location>
</feature>
<evidence type="ECO:0000259" key="8">
    <source>
        <dbReference type="PROSITE" id="PS50928"/>
    </source>
</evidence>
<feature type="transmembrane region" description="Helical" evidence="7">
    <location>
        <begin position="442"/>
        <end position="467"/>
    </location>
</feature>
<keyword evidence="10" id="KW-1185">Reference proteome</keyword>
<protein>
    <submittedName>
        <fullName evidence="9">Iron ABC transporter permease</fullName>
    </submittedName>
</protein>
<keyword evidence="3" id="KW-1003">Cell membrane</keyword>
<keyword evidence="4 7" id="KW-0812">Transmembrane</keyword>
<sequence length="578" mass="62993">MRSPLSQSSTNRFSLPHWDGWTVSTLLIAFLLSLPLWVVLSSTFVDARSIWQHLATTVLGTYVGNSLGLMLGVGMGTAFIGVGTAWLVTLCYFPGRRLFESALLLPLAAPAYILAYTYTELLEYYGPIQTQLRQWFGWETVQDYWFPNVRSLPGAIVMLTLVLYPYVYLLARSAFLTQSSSLLEASRNLGCNPWRSFRMVALPLARPAIVAGLSLALMETLNDFGTVEFFSVPTFTTGIYRTWFNMGERLAASQLAALLLLFIFGLIALERLSRQQQRYFQNARQGRTVPRYVLSRWHSLLAIVACVLPILLGFLVPAGVLVQLMGFGNSAAGADSRADADFPSAAGSSEAIVQNTSNSFWEFARHSLLLSLLTAAIAVLLAIILAYGQRLRPANRWATQVATLGYAVPGAVIAVGILVPLGQFDNTVDAWSRSTFGVSTGLLLSGTIAALVFAYLVRFLAVGFGAVESSLERVKPSLDDAARCLGCGTVSTLKKIHLPLVRGGLLTGLILVFVDVMKELPATLIVRPFNFDTLAIRVYNLASDERLAEAAAPALAIVVVGLLPVVLLSWQMVQGDQH</sequence>
<comment type="subcellular location">
    <subcellularLocation>
        <location evidence="1 7">Cell membrane</location>
        <topology evidence="1 7">Multi-pass membrane protein</topology>
    </subcellularLocation>
</comment>
<feature type="transmembrane region" description="Helical" evidence="7">
    <location>
        <begin position="21"/>
        <end position="40"/>
    </location>
</feature>
<keyword evidence="6 7" id="KW-0472">Membrane</keyword>
<organism evidence="9 10">
    <name type="scientific">Stenomitos frigidus AS-A4</name>
    <dbReference type="NCBI Taxonomy" id="2933935"/>
    <lineage>
        <taxon>Bacteria</taxon>
        <taxon>Bacillati</taxon>
        <taxon>Cyanobacteriota</taxon>
        <taxon>Cyanophyceae</taxon>
        <taxon>Leptolyngbyales</taxon>
        <taxon>Leptolyngbyaceae</taxon>
        <taxon>Stenomitos</taxon>
    </lineage>
</organism>